<name>A0ACB5R950_9CLOT</name>
<accession>A0ACB5R950</accession>
<reference evidence="1" key="1">
    <citation type="journal article" date="2025" name="Int. J. Syst. Evol. Microbiol.">
        <title>Inconstantimicrobium mannanitabidum sp. nov., a novel member of the family Clostridiaceae isolated from anoxic soil under the treatment of reductive soil disinfestation.</title>
        <authorList>
            <person name="Ueki A."/>
            <person name="Tonouchi A."/>
            <person name="Honma S."/>
            <person name="Kaku N."/>
            <person name="Ueki K."/>
        </authorList>
    </citation>
    <scope>NUCLEOTIDE SEQUENCE</scope>
    <source>
        <strain evidence="1">TW13</strain>
    </source>
</reference>
<proteinExistence type="predicted"/>
<comment type="caution">
    <text evidence="1">The sequence shown here is derived from an EMBL/GenBank/DDBJ whole genome shotgun (WGS) entry which is preliminary data.</text>
</comment>
<dbReference type="EMBL" id="BROD01000001">
    <property type="protein sequence ID" value="GKX65491.1"/>
    <property type="molecule type" value="Genomic_DNA"/>
</dbReference>
<evidence type="ECO:0000313" key="1">
    <source>
        <dbReference type="EMBL" id="GKX65491.1"/>
    </source>
</evidence>
<protein>
    <submittedName>
        <fullName evidence="1">Uncharacterized protein</fullName>
    </submittedName>
</protein>
<dbReference type="Proteomes" id="UP001058074">
    <property type="component" value="Unassembled WGS sequence"/>
</dbReference>
<gene>
    <name evidence="1" type="ORF">rsdtw13_07490</name>
</gene>
<organism evidence="1 2">
    <name type="scientific">Inconstantimicrobium mannanitabidum</name>
    <dbReference type="NCBI Taxonomy" id="1604901"/>
    <lineage>
        <taxon>Bacteria</taxon>
        <taxon>Bacillati</taxon>
        <taxon>Bacillota</taxon>
        <taxon>Clostridia</taxon>
        <taxon>Eubacteriales</taxon>
        <taxon>Clostridiaceae</taxon>
        <taxon>Inconstantimicrobium</taxon>
    </lineage>
</organism>
<evidence type="ECO:0000313" key="2">
    <source>
        <dbReference type="Proteomes" id="UP001058074"/>
    </source>
</evidence>
<sequence>MDIVNNIQISVNTTQTSNVNASSSKSNENDNSKSFKEVLDESTKSSNANGGNSKIASDSTVSNTNSISQKDDTSNSETKNADNISTDAKNSTKVTAKSQNDNVGVDEKTVEDDDKKVVSVKDVEESMETILAELLQALLVKADSSSNNVKISNEGSKAEEGNVVATDLKVANVNSSIEQALQQLLNSSNSDLKEFAKNMLESFKELKDSNTNTNTNLNTDVLNVTLANNANELLQLLNSDASVNIQELLNGSADTNIQKLLNNNLNTGDGKKVEGLHEQFKNAFDKISKLIEQVTAKGENPQQLVSLKETLQTIKTLLQTVDAKVSSKDSANDQNSTFKQIISEISNKLTKIDEVKANQSDSNFDPNQSNNKSATKNNFLSTDLTKQAEGSKESKDDEVLSKILNNDNDNSKFSNIANRLTEFKPLENLEKLEEPIVNRNTMAQDIVKSVKYMQSNDMRELTVKVNPGTLGEITIKLVAQGDSMKANLQVSSKDTYNLINSQEIKNALNNENIKITEVNISLYNEDTTFYRNESSFGQQLSKGNSGNKDNSNQTNTSLSGEILDEDEAEDTGLSSLNIFV</sequence>
<keyword evidence="2" id="KW-1185">Reference proteome</keyword>